<dbReference type="EMBL" id="CALQ01000585">
    <property type="protein sequence ID" value="CCM14525.1"/>
    <property type="molecule type" value="Genomic_DNA"/>
</dbReference>
<dbReference type="PRINTS" id="PR00625">
    <property type="entry name" value="JDOMAIN"/>
</dbReference>
<dbReference type="Gene3D" id="1.10.287.110">
    <property type="entry name" value="DnaJ domain"/>
    <property type="match status" value="1"/>
</dbReference>
<feature type="compositionally biased region" description="Polar residues" evidence="1">
    <location>
        <begin position="249"/>
        <end position="269"/>
    </location>
</feature>
<dbReference type="Pfam" id="PF00226">
    <property type="entry name" value="DnaJ"/>
    <property type="match status" value="1"/>
</dbReference>
<feature type="region of interest" description="Disordered" evidence="1">
    <location>
        <begin position="117"/>
        <end position="176"/>
    </location>
</feature>
<feature type="region of interest" description="Disordered" evidence="1">
    <location>
        <begin position="1003"/>
        <end position="1057"/>
    </location>
</feature>
<organism evidence="3">
    <name type="scientific">Leishmania guyanensis</name>
    <dbReference type="NCBI Taxonomy" id="5670"/>
    <lineage>
        <taxon>Eukaryota</taxon>
        <taxon>Discoba</taxon>
        <taxon>Euglenozoa</taxon>
        <taxon>Kinetoplastea</taxon>
        <taxon>Metakinetoplastina</taxon>
        <taxon>Trypanosomatida</taxon>
        <taxon>Trypanosomatidae</taxon>
        <taxon>Leishmaniinae</taxon>
        <taxon>Leishmania</taxon>
        <taxon>Leishmania guyanensis species complex</taxon>
    </lineage>
</organism>
<feature type="region of interest" description="Disordered" evidence="1">
    <location>
        <begin position="198"/>
        <end position="424"/>
    </location>
</feature>
<dbReference type="PROSITE" id="PS00636">
    <property type="entry name" value="DNAJ_1"/>
    <property type="match status" value="1"/>
</dbReference>
<protein>
    <submittedName>
        <fullName evidence="3">Chaperone DNAJ protein, putative</fullName>
    </submittedName>
</protein>
<dbReference type="InterPro" id="IPR052812">
    <property type="entry name" value="Plant_DnaJ_domain"/>
</dbReference>
<sequence>MEVRRHYEVLCIANFSSAEEVRVAYKSLALKYHPDKNLGDPTAADRFRAVCRAYEVLSNEEAKRKYDLQLRVALAQLSHQTCGIAGTYGGANPLWMNNPTTTSDIYRELYQRQAARVSVRSRTSSAPPKYGKKAASQYTKEQHEHFRKRERERQQELCRQREKERKEQRDRDREALRKEQERQEELLQQRWRQQQLQHQQKVYLTRGSRRTTTAANTASASTTTTSDSAAHAEGCNGALPRTRRRPSRVLTTLARNGASTTPRTCQLDSPFSPPPQLATNLRCAQTGGSGVPSPLSASREVEGGSSTDWHSPLTTSVNNSGLEEGLPRSSTPSSDARSDVEAEVQAMVQQTGVSDAIRTPRAPLSRPASGAGGASGVDSQSGVPAQPSTHTTAATCEDRGDGGAAAGCGDDHHTPSSSRRPATRIATVNVASVRATSSGATTPHQGGKSRGFTSFLAASAAAPSSLRASPRGQASTPRGFSVQATVNRRSHSLSAGVTRSRAKASRTLPRNGNSFNNVPSHSNSAHASLLHRVRPMTSLAEEDKEVLDKKRRGRQVREKERERATQLTEAERHFHRLSPVAKQSCEGTATLSAAAVVGKAKAEESLSFEGQLRYLLQDEANERDQLIEREEQLAWRRLHRQHMAVTQAVVVRRWLAALPREEVLWRNGLLQVYKAERDHYFFYFYERLDRLYVEACEGRDRRQLVGRGAADKYYLHRASQRRTSMAAGEGSQWSWFSVSATQMPLGQGMPVAGAGNRASVPTAEAKDRYHLISRIDEEADHFEDWPEAGLRLAGNHPWDQKPLQSHQRRSAEWLPSASDLLPYEAPAAGSINALGAKRSGTTSAASPAAMTGVSASGYPASFLSATSTPEKAPTTAGILPGGSASVRASAQANYYEFSKQRSSFASGINPDLTVLSAVTSANGEPNILLTEARRRLLTLLSDESLQRALLVKQQQEEEMALRRRRAIALHSVFAKDREKAVKHAQRCAFVEVAVLKSQLRTLQQQTGRSSSSHRFEGGSPTAASRADSGSPTNSVSFPLESSKASRHRSPLPLLPRSTLEAATAARASLSGRARAFSAASAFTSATVLSGWTTLPDSDVEDA</sequence>
<feature type="compositionally biased region" description="Polar residues" evidence="1">
    <location>
        <begin position="304"/>
        <end position="321"/>
    </location>
</feature>
<dbReference type="PANTHER" id="PTHR44272">
    <property type="entry name" value="DNAJ DOMAIN (PROKARYOTIC HEAT SHOCK PROTEIN)"/>
    <property type="match status" value="1"/>
</dbReference>
<dbReference type="InterPro" id="IPR001623">
    <property type="entry name" value="DnaJ_domain"/>
</dbReference>
<dbReference type="CDD" id="cd06257">
    <property type="entry name" value="DnaJ"/>
    <property type="match status" value="1"/>
</dbReference>
<dbReference type="InterPro" id="IPR036869">
    <property type="entry name" value="J_dom_sf"/>
</dbReference>
<gene>
    <name evidence="3" type="primary">LgM4147LRVhigh.18.00690.01370</name>
    <name evidence="3" type="ORF">BN36_1820280</name>
</gene>
<evidence type="ECO:0000259" key="2">
    <source>
        <dbReference type="PROSITE" id="PS50076"/>
    </source>
</evidence>
<feature type="compositionally biased region" description="Low complexity" evidence="1">
    <location>
        <begin position="117"/>
        <end position="126"/>
    </location>
</feature>
<dbReference type="InterPro" id="IPR018253">
    <property type="entry name" value="DnaJ_domain_CS"/>
</dbReference>
<evidence type="ECO:0000313" key="3">
    <source>
        <dbReference type="EMBL" id="CCM14525.1"/>
    </source>
</evidence>
<feature type="compositionally biased region" description="Polar residues" evidence="1">
    <location>
        <begin position="1027"/>
        <end position="1036"/>
    </location>
</feature>
<dbReference type="SMART" id="SM00271">
    <property type="entry name" value="DnaJ"/>
    <property type="match status" value="1"/>
</dbReference>
<feature type="domain" description="J" evidence="2">
    <location>
        <begin position="5"/>
        <end position="70"/>
    </location>
</feature>
<feature type="compositionally biased region" description="Polar residues" evidence="1">
    <location>
        <begin position="1003"/>
        <end position="1012"/>
    </location>
</feature>
<feature type="compositionally biased region" description="Basic and acidic residues" evidence="1">
    <location>
        <begin position="140"/>
        <end position="176"/>
    </location>
</feature>
<dbReference type="PROSITE" id="PS50076">
    <property type="entry name" value="DNAJ_2"/>
    <property type="match status" value="1"/>
</dbReference>
<evidence type="ECO:0000256" key="1">
    <source>
        <dbReference type="SAM" id="MobiDB-lite"/>
    </source>
</evidence>
<dbReference type="SUPFAM" id="SSF46565">
    <property type="entry name" value="Chaperone J-domain"/>
    <property type="match status" value="1"/>
</dbReference>
<name>A0A1E1ITC2_LEIGU</name>
<feature type="compositionally biased region" description="Polar residues" evidence="1">
    <location>
        <begin position="508"/>
        <end position="519"/>
    </location>
</feature>
<dbReference type="PANTHER" id="PTHR44272:SF3">
    <property type="entry name" value="J DOMAIN-CONTAINING PROTEIN"/>
    <property type="match status" value="1"/>
</dbReference>
<feature type="region of interest" description="Disordered" evidence="1">
    <location>
        <begin position="487"/>
        <end position="523"/>
    </location>
</feature>
<dbReference type="AlphaFoldDB" id="A0A1E1ITC2"/>
<proteinExistence type="predicted"/>
<reference evidence="3" key="1">
    <citation type="submission" date="2012-08" db="EMBL/GenBank/DDBJ databases">
        <title>Comparative genomics of metastatic and non-metastatic Leishmania guyanensis provides insights into polygenic factors involved in Leishmania RNA virus infection.</title>
        <authorList>
            <person name="Smith D."/>
            <person name="Hertz-Fowler C."/>
            <person name="Martin R."/>
            <person name="Dickens N."/>
            <person name="Fasel N."/>
            <person name="Falquet L."/>
            <person name="Beverley S."/>
            <person name="Zangger H."/>
            <person name="Calderon-Copete S."/>
            <person name="Mottram J."/>
            <person name="Xenarios I."/>
        </authorList>
    </citation>
    <scope>NUCLEOTIDE SEQUENCE</scope>
    <source>
        <strain evidence="3">MHOM/BR/75/M4147/SSU:IR2SAT-LUC</strain>
    </source>
</reference>
<feature type="compositionally biased region" description="Polar residues" evidence="1">
    <location>
        <begin position="487"/>
        <end position="497"/>
    </location>
</feature>
<accession>A0A1E1ITC2</accession>
<feature type="compositionally biased region" description="Low complexity" evidence="1">
    <location>
        <begin position="210"/>
        <end position="232"/>
    </location>
</feature>